<dbReference type="STRING" id="1001240.GY21_18830"/>
<gene>
    <name evidence="3" type="ORF">BJ997_003923</name>
    <name evidence="2" type="ORF">GY21_18830</name>
</gene>
<keyword evidence="4" id="KW-1185">Reference proteome</keyword>
<dbReference type="RefSeq" id="WP_035839662.1">
    <property type="nucleotide sequence ID" value="NZ_JACHBQ010000001.1"/>
</dbReference>
<reference evidence="3 5" key="2">
    <citation type="submission" date="2020-08" db="EMBL/GenBank/DDBJ databases">
        <title>Sequencing the genomes of 1000 actinobacteria strains.</title>
        <authorList>
            <person name="Klenk H.-P."/>
        </authorList>
    </citation>
    <scope>NUCLEOTIDE SEQUENCE [LARGE SCALE GENOMIC DNA]</scope>
    <source>
        <strain evidence="3 5">DSM 21065</strain>
    </source>
</reference>
<sequence>MADPLTYTKKPRSYSGTAIICFASAALSLTLLMLVPVLAFLAAVAAVVSGVVARGELKANPSMTGFGLSLAGFLLGAGILGVKFIPTIAVWLLVAANT</sequence>
<comment type="caution">
    <text evidence="2">The sequence shown here is derived from an EMBL/GenBank/DDBJ whole genome shotgun (WGS) entry which is preliminary data.</text>
</comment>
<accession>A0A099J0F5</accession>
<dbReference type="Proteomes" id="UP000561726">
    <property type="component" value="Unassembled WGS sequence"/>
</dbReference>
<name>A0A099J0F5_9MICO</name>
<keyword evidence="1" id="KW-0472">Membrane</keyword>
<feature type="transmembrane region" description="Helical" evidence="1">
    <location>
        <begin position="20"/>
        <end position="48"/>
    </location>
</feature>
<evidence type="ECO:0000313" key="4">
    <source>
        <dbReference type="Proteomes" id="UP000029864"/>
    </source>
</evidence>
<dbReference type="AlphaFoldDB" id="A0A099J0F5"/>
<evidence type="ECO:0000313" key="2">
    <source>
        <dbReference type="EMBL" id="KGJ71919.1"/>
    </source>
</evidence>
<dbReference type="EMBL" id="JACHBQ010000001">
    <property type="protein sequence ID" value="MBB5643375.1"/>
    <property type="molecule type" value="Genomic_DNA"/>
</dbReference>
<organism evidence="2 4">
    <name type="scientific">Cryobacterium roopkundense</name>
    <dbReference type="NCBI Taxonomy" id="1001240"/>
    <lineage>
        <taxon>Bacteria</taxon>
        <taxon>Bacillati</taxon>
        <taxon>Actinomycetota</taxon>
        <taxon>Actinomycetes</taxon>
        <taxon>Micrococcales</taxon>
        <taxon>Microbacteriaceae</taxon>
        <taxon>Cryobacterium</taxon>
    </lineage>
</organism>
<proteinExistence type="predicted"/>
<protein>
    <submittedName>
        <fullName evidence="3">Putative membrane protein</fullName>
    </submittedName>
</protein>
<evidence type="ECO:0000256" key="1">
    <source>
        <dbReference type="SAM" id="Phobius"/>
    </source>
</evidence>
<keyword evidence="1" id="KW-1133">Transmembrane helix</keyword>
<evidence type="ECO:0000313" key="3">
    <source>
        <dbReference type="EMBL" id="MBB5643375.1"/>
    </source>
</evidence>
<reference evidence="2 4" key="1">
    <citation type="submission" date="2014-08" db="EMBL/GenBank/DDBJ databases">
        <authorList>
            <person name="Sisinthy S."/>
        </authorList>
    </citation>
    <scope>NUCLEOTIDE SEQUENCE [LARGE SCALE GENOMIC DNA]</scope>
    <source>
        <strain evidence="2 4">RuG17</strain>
    </source>
</reference>
<feature type="transmembrane region" description="Helical" evidence="1">
    <location>
        <begin position="68"/>
        <end position="94"/>
    </location>
</feature>
<keyword evidence="1" id="KW-0812">Transmembrane</keyword>
<dbReference type="Proteomes" id="UP000029864">
    <property type="component" value="Unassembled WGS sequence"/>
</dbReference>
<feature type="non-terminal residue" evidence="2">
    <location>
        <position position="98"/>
    </location>
</feature>
<dbReference type="EMBL" id="JPXF01000115">
    <property type="protein sequence ID" value="KGJ71919.1"/>
    <property type="molecule type" value="Genomic_DNA"/>
</dbReference>
<evidence type="ECO:0000313" key="5">
    <source>
        <dbReference type="Proteomes" id="UP000561726"/>
    </source>
</evidence>